<dbReference type="InterPro" id="IPR029061">
    <property type="entry name" value="THDP-binding"/>
</dbReference>
<dbReference type="GO" id="GO:0030976">
    <property type="term" value="F:thiamine pyrophosphate binding"/>
    <property type="evidence" value="ECO:0007669"/>
    <property type="project" value="InterPro"/>
</dbReference>
<dbReference type="Pfam" id="PF02775">
    <property type="entry name" value="TPP_enzyme_C"/>
    <property type="match status" value="1"/>
</dbReference>
<evidence type="ECO:0000313" key="2">
    <source>
        <dbReference type="EMBL" id="VAW07087.1"/>
    </source>
</evidence>
<name>A0A3B0T148_9ZZZZ</name>
<dbReference type="Gene3D" id="3.40.50.970">
    <property type="match status" value="1"/>
</dbReference>
<feature type="domain" description="Thiamine pyrophosphate enzyme TPP-binding" evidence="1">
    <location>
        <begin position="6"/>
        <end position="49"/>
    </location>
</feature>
<dbReference type="SUPFAM" id="SSF52518">
    <property type="entry name" value="Thiamin diphosphate-binding fold (THDP-binding)"/>
    <property type="match status" value="1"/>
</dbReference>
<protein>
    <submittedName>
        <fullName evidence="2">Thiamine pyrophosphate-requiring enzymes</fullName>
    </submittedName>
</protein>
<dbReference type="EMBL" id="UOEJ01000259">
    <property type="protein sequence ID" value="VAW07087.1"/>
    <property type="molecule type" value="Genomic_DNA"/>
</dbReference>
<dbReference type="CDD" id="cd00568">
    <property type="entry name" value="TPP_enzymes"/>
    <property type="match status" value="1"/>
</dbReference>
<evidence type="ECO:0000259" key="1">
    <source>
        <dbReference type="Pfam" id="PF02775"/>
    </source>
</evidence>
<sequence>MIATELTNPDFAAFARSFGLRGVTVRKTPEFAPAFDEAMRSSETTLIEIIVDKQILTPTMTLNQNT</sequence>
<accession>A0A3B0T148</accession>
<organism evidence="2">
    <name type="scientific">hydrothermal vent metagenome</name>
    <dbReference type="NCBI Taxonomy" id="652676"/>
    <lineage>
        <taxon>unclassified sequences</taxon>
        <taxon>metagenomes</taxon>
        <taxon>ecological metagenomes</taxon>
    </lineage>
</organism>
<dbReference type="AlphaFoldDB" id="A0A3B0T148"/>
<reference evidence="2" key="1">
    <citation type="submission" date="2018-06" db="EMBL/GenBank/DDBJ databases">
        <authorList>
            <person name="Zhirakovskaya E."/>
        </authorList>
    </citation>
    <scope>NUCLEOTIDE SEQUENCE</scope>
</reference>
<proteinExistence type="predicted"/>
<dbReference type="GO" id="GO:0003824">
    <property type="term" value="F:catalytic activity"/>
    <property type="evidence" value="ECO:0007669"/>
    <property type="project" value="InterPro"/>
</dbReference>
<dbReference type="InterPro" id="IPR011766">
    <property type="entry name" value="TPP_enzyme_TPP-bd"/>
</dbReference>
<gene>
    <name evidence="2" type="ORF">MNBD_ALPHA01-1496</name>
</gene>